<dbReference type="InterPro" id="IPR009832">
    <property type="entry name" value="DUF1397"/>
</dbReference>
<proteinExistence type="predicted"/>
<dbReference type="Proteomes" id="UP000515160">
    <property type="component" value="Chromosome X"/>
</dbReference>
<organism evidence="2 3">
    <name type="scientific">Drosophila albomicans</name>
    <name type="common">Fruit fly</name>
    <dbReference type="NCBI Taxonomy" id="7291"/>
    <lineage>
        <taxon>Eukaryota</taxon>
        <taxon>Metazoa</taxon>
        <taxon>Ecdysozoa</taxon>
        <taxon>Arthropoda</taxon>
        <taxon>Hexapoda</taxon>
        <taxon>Insecta</taxon>
        <taxon>Pterygota</taxon>
        <taxon>Neoptera</taxon>
        <taxon>Endopterygota</taxon>
        <taxon>Diptera</taxon>
        <taxon>Brachycera</taxon>
        <taxon>Muscomorpha</taxon>
        <taxon>Ephydroidea</taxon>
        <taxon>Drosophilidae</taxon>
        <taxon>Drosophila</taxon>
    </lineage>
</organism>
<name>A0A6P8Y4K7_DROAB</name>
<evidence type="ECO:0000313" key="2">
    <source>
        <dbReference type="Proteomes" id="UP000515160"/>
    </source>
</evidence>
<dbReference type="AlphaFoldDB" id="A0A6P8Y4K7"/>
<reference evidence="3" key="1">
    <citation type="submission" date="2025-08" db="UniProtKB">
        <authorList>
            <consortium name="RefSeq"/>
        </authorList>
    </citation>
    <scope>IDENTIFICATION</scope>
    <source>
        <strain evidence="3">15112-1751.03</strain>
        <tissue evidence="3">Whole Adult</tissue>
    </source>
</reference>
<dbReference type="OrthoDB" id="6512861at2759"/>
<dbReference type="PANTHER" id="PTHR20997">
    <property type="entry name" value="EG:BACR42I17.2 PROTEIN-RELATED"/>
    <property type="match status" value="1"/>
</dbReference>
<dbReference type="PANTHER" id="PTHR20997:SF2">
    <property type="entry name" value="EG:BACR42I17.2 PROTEIN-RELATED"/>
    <property type="match status" value="1"/>
</dbReference>
<dbReference type="GeneID" id="117577656"/>
<feature type="chain" id="PRO_5027695981" evidence="1">
    <location>
        <begin position="28"/>
        <end position="318"/>
    </location>
</feature>
<sequence>MESTLNETRRSLALFLLIAVFSTLSAAQLQFPKDPSNIKDLNELGAQYLPAGYSNSNVTVADLQRLLRQKCEKANSGLPANQVDAGKLSGNIEQAAGQLFQCVSGLLNVTAMLDEVEDAKPKGDLDVVFERYCLRLPNMTQCLNDFNAALLPCLTREERNHNAMMKRIVGKLLDFVCFRNGDQIALFIAEQGPECFEEHKDNIGNCFQTNFGHYLPSELNVTKLELPELVLDSKKCLDLHNFETCVLGHLEKCENITPSNIVESMFRYVRKETNCQQSINRETRESEPLSLRAGASVNSVATAAATLALPLALVLRTF</sequence>
<keyword evidence="1" id="KW-0732">Signal</keyword>
<feature type="signal peptide" evidence="1">
    <location>
        <begin position="1"/>
        <end position="27"/>
    </location>
</feature>
<keyword evidence="2" id="KW-1185">Reference proteome</keyword>
<evidence type="ECO:0000313" key="3">
    <source>
        <dbReference type="RefSeq" id="XP_034118435.1"/>
    </source>
</evidence>
<accession>A0A6P8Y4K7</accession>
<dbReference type="RefSeq" id="XP_034118435.1">
    <property type="nucleotide sequence ID" value="XM_034262544.2"/>
</dbReference>
<gene>
    <name evidence="3" type="primary">LOC117577656</name>
</gene>
<evidence type="ECO:0000256" key="1">
    <source>
        <dbReference type="SAM" id="SignalP"/>
    </source>
</evidence>
<protein>
    <submittedName>
        <fullName evidence="3">27 kDa glycoprotein</fullName>
    </submittedName>
</protein>
<dbReference type="Pfam" id="PF07165">
    <property type="entry name" value="DUF1397"/>
    <property type="match status" value="1"/>
</dbReference>